<dbReference type="GO" id="GO:0009090">
    <property type="term" value="P:homoserine biosynthetic process"/>
    <property type="evidence" value="ECO:0007669"/>
    <property type="project" value="TreeGrafter"/>
</dbReference>
<evidence type="ECO:0000256" key="6">
    <source>
        <dbReference type="ARBA" id="ARBA00022840"/>
    </source>
</evidence>
<comment type="similarity">
    <text evidence="2 7">Belongs to the aspartokinase family.</text>
</comment>
<feature type="domain" description="Aspartate/glutamate/uridylate kinase" evidence="9">
    <location>
        <begin position="2"/>
        <end position="277"/>
    </location>
</feature>
<evidence type="ECO:0000313" key="11">
    <source>
        <dbReference type="Proteomes" id="UP000503278"/>
    </source>
</evidence>
<dbReference type="GO" id="GO:0009089">
    <property type="term" value="P:lysine biosynthetic process via diaminopimelate"/>
    <property type="evidence" value="ECO:0007669"/>
    <property type="project" value="UniProtKB-UniPathway"/>
</dbReference>
<dbReference type="GO" id="GO:0005829">
    <property type="term" value="C:cytosol"/>
    <property type="evidence" value="ECO:0007669"/>
    <property type="project" value="TreeGrafter"/>
</dbReference>
<dbReference type="Gene3D" id="3.40.1160.10">
    <property type="entry name" value="Acetylglutamate kinase-like"/>
    <property type="match status" value="1"/>
</dbReference>
<reference evidence="10 11" key="1">
    <citation type="submission" date="2020-04" db="EMBL/GenBank/DDBJ databases">
        <title>Genome sequencing of novel species.</title>
        <authorList>
            <person name="Heo J."/>
            <person name="Kim S.-J."/>
            <person name="Kim J.-S."/>
            <person name="Hong S.-B."/>
            <person name="Kwon S.-W."/>
        </authorList>
    </citation>
    <scope>NUCLEOTIDE SEQUENCE [LARGE SCALE GENOMIC DNA]</scope>
    <source>
        <strain evidence="10 11">F39-2</strain>
    </source>
</reference>
<evidence type="ECO:0000256" key="3">
    <source>
        <dbReference type="ARBA" id="ARBA00022679"/>
    </source>
</evidence>
<dbReference type="PANTHER" id="PTHR21499:SF59">
    <property type="entry name" value="ASPARTOKINASE"/>
    <property type="match status" value="1"/>
</dbReference>
<dbReference type="InterPro" id="IPR042199">
    <property type="entry name" value="AsparK_Bifunc_asparK/hSer_DH"/>
</dbReference>
<keyword evidence="6" id="KW-0067">ATP-binding</keyword>
<evidence type="ECO:0000259" key="9">
    <source>
        <dbReference type="Pfam" id="PF00696"/>
    </source>
</evidence>
<dbReference type="EMBL" id="CP051682">
    <property type="protein sequence ID" value="QJD97752.1"/>
    <property type="molecule type" value="Genomic_DNA"/>
</dbReference>
<evidence type="ECO:0000256" key="2">
    <source>
        <dbReference type="ARBA" id="ARBA00010122"/>
    </source>
</evidence>
<evidence type="ECO:0000256" key="4">
    <source>
        <dbReference type="ARBA" id="ARBA00022741"/>
    </source>
</evidence>
<keyword evidence="3 7" id="KW-0808">Transferase</keyword>
<dbReference type="GO" id="GO:0004072">
    <property type="term" value="F:aspartate kinase activity"/>
    <property type="evidence" value="ECO:0007669"/>
    <property type="project" value="UniProtKB-EC"/>
</dbReference>
<evidence type="ECO:0000256" key="1">
    <source>
        <dbReference type="ARBA" id="ARBA00004766"/>
    </source>
</evidence>
<accession>A0A7L5E386</accession>
<evidence type="ECO:0000256" key="7">
    <source>
        <dbReference type="RuleBase" id="RU003448"/>
    </source>
</evidence>
<dbReference type="GO" id="GO:0005524">
    <property type="term" value="F:ATP binding"/>
    <property type="evidence" value="ECO:0007669"/>
    <property type="project" value="UniProtKB-KW"/>
</dbReference>
<comment type="pathway">
    <text evidence="8">Amino-acid biosynthesis; L-methionine biosynthesis via de novo pathway; L-homoserine from L-aspartate: step 1/3.</text>
</comment>
<evidence type="ECO:0000256" key="8">
    <source>
        <dbReference type="RuleBase" id="RU004249"/>
    </source>
</evidence>
<comment type="catalytic activity">
    <reaction evidence="7">
        <text>L-aspartate + ATP = 4-phospho-L-aspartate + ADP</text>
        <dbReference type="Rhea" id="RHEA:23776"/>
        <dbReference type="ChEBI" id="CHEBI:29991"/>
        <dbReference type="ChEBI" id="CHEBI:30616"/>
        <dbReference type="ChEBI" id="CHEBI:57535"/>
        <dbReference type="ChEBI" id="CHEBI:456216"/>
        <dbReference type="EC" id="2.7.2.4"/>
    </reaction>
</comment>
<comment type="pathway">
    <text evidence="1 8">Amino-acid biosynthesis; L-lysine biosynthesis via DAP pathway; (S)-tetrahydrodipicolinate from L-aspartate: step 1/4.</text>
</comment>
<name>A0A7L5E386_9SPHI</name>
<keyword evidence="5 7" id="KW-0418">Kinase</keyword>
<keyword evidence="4" id="KW-0547">Nucleotide-binding</keyword>
<protein>
    <recommendedName>
        <fullName evidence="7">Aspartokinase</fullName>
        <ecNumber evidence="7">2.7.2.4</ecNumber>
    </recommendedName>
</protein>
<proteinExistence type="inferred from homology"/>
<dbReference type="UniPathway" id="UPA00050">
    <property type="reaction ID" value="UER00461"/>
</dbReference>
<dbReference type="InterPro" id="IPR001048">
    <property type="entry name" value="Asp/Glu/Uridylate_kinase"/>
</dbReference>
<evidence type="ECO:0000313" key="10">
    <source>
        <dbReference type="EMBL" id="QJD97752.1"/>
    </source>
</evidence>
<dbReference type="RefSeq" id="WP_169610202.1">
    <property type="nucleotide sequence ID" value="NZ_CP051682.1"/>
</dbReference>
<dbReference type="GO" id="GO:0009088">
    <property type="term" value="P:threonine biosynthetic process"/>
    <property type="evidence" value="ECO:0007669"/>
    <property type="project" value="UniProtKB-UniPathway"/>
</dbReference>
<dbReference type="PANTHER" id="PTHR21499">
    <property type="entry name" value="ASPARTATE KINASE"/>
    <property type="match status" value="1"/>
</dbReference>
<sequence length="420" mass="47299">MQVFKFGGASVKDAAGVSNLAHIVKQFAHEQLIVVVSAMGKTTNGLEKLAKAYFYQTDNIQELYEEIKQYHFSIMHELFDSSSPVFDEIANTFVEIDWMLEDEPQDSFDFIYDQLVSIGELLSTRIVNAYLQQAGIASQWLDIRGYIHTDNSYREGVVDWDKTCQVIQKDIPALLQKGLVVTQGFLGGTSENFTTTLGREGSDYTASIIASCLQAESVTTWKDVSGVLNADPKLFADTIKFDSLSYNEAMEMTYYGATVIHPKTIKPLQNTGIPLLVKPFNNPDAPGTIISEVSVQQYDKPIIIVKRNQVLLSIAAKDHSFISENHLSFVYNLFAKNQVKINVLQTSALSLSVCFDYQDMRFEPLLQQLTTSFKVKYNQHLTLLTLRHYQPNTIHELTSGKTVLLEQLSRNTAQLVMIEM</sequence>
<dbReference type="Pfam" id="PF00696">
    <property type="entry name" value="AA_kinase"/>
    <property type="match status" value="1"/>
</dbReference>
<dbReference type="Gene3D" id="1.20.120.1320">
    <property type="entry name" value="Aspartokinase, catalytic domain"/>
    <property type="match status" value="1"/>
</dbReference>
<evidence type="ECO:0000256" key="5">
    <source>
        <dbReference type="ARBA" id="ARBA00022777"/>
    </source>
</evidence>
<dbReference type="EC" id="2.7.2.4" evidence="7"/>
<dbReference type="KEGG" id="mrob:HH214_18670"/>
<keyword evidence="8" id="KW-0028">Amino-acid biosynthesis</keyword>
<dbReference type="InterPro" id="IPR001341">
    <property type="entry name" value="Asp_kinase"/>
</dbReference>
<dbReference type="Proteomes" id="UP000503278">
    <property type="component" value="Chromosome"/>
</dbReference>
<dbReference type="InterPro" id="IPR036393">
    <property type="entry name" value="AceGlu_kinase-like_sf"/>
</dbReference>
<dbReference type="UniPathway" id="UPA00034">
    <property type="reaction ID" value="UER00015"/>
</dbReference>
<dbReference type="UniPathway" id="UPA00051">
    <property type="reaction ID" value="UER00462"/>
</dbReference>
<gene>
    <name evidence="10" type="ORF">HH214_18670</name>
</gene>
<organism evidence="10 11">
    <name type="scientific">Mucilaginibacter robiniae</name>
    <dbReference type="NCBI Taxonomy" id="2728022"/>
    <lineage>
        <taxon>Bacteria</taxon>
        <taxon>Pseudomonadati</taxon>
        <taxon>Bacteroidota</taxon>
        <taxon>Sphingobacteriia</taxon>
        <taxon>Sphingobacteriales</taxon>
        <taxon>Sphingobacteriaceae</taxon>
        <taxon>Mucilaginibacter</taxon>
    </lineage>
</organism>
<dbReference type="AlphaFoldDB" id="A0A7L5E386"/>
<keyword evidence="11" id="KW-1185">Reference proteome</keyword>
<comment type="pathway">
    <text evidence="8">Amino-acid biosynthesis; L-threonine biosynthesis; L-threonine from L-aspartate: step 1/5.</text>
</comment>
<dbReference type="NCBIfam" id="TIGR00657">
    <property type="entry name" value="asp_kinases"/>
    <property type="match status" value="1"/>
</dbReference>
<dbReference type="SUPFAM" id="SSF53633">
    <property type="entry name" value="Carbamate kinase-like"/>
    <property type="match status" value="1"/>
</dbReference>